<keyword evidence="3" id="KW-0804">Transcription</keyword>
<dbReference type="InterPro" id="IPR052359">
    <property type="entry name" value="HTH-type_reg/antitoxin"/>
</dbReference>
<keyword evidence="7" id="KW-1185">Reference proteome</keyword>
<dbReference type="SMART" id="SM00530">
    <property type="entry name" value="HTH_XRE"/>
    <property type="match status" value="1"/>
</dbReference>
<evidence type="ECO:0000313" key="6">
    <source>
        <dbReference type="EMBL" id="ROP99838.1"/>
    </source>
</evidence>
<dbReference type="CDD" id="cd00093">
    <property type="entry name" value="HTH_XRE"/>
    <property type="match status" value="1"/>
</dbReference>
<evidence type="ECO:0000313" key="7">
    <source>
        <dbReference type="Proteomes" id="UP000278222"/>
    </source>
</evidence>
<protein>
    <submittedName>
        <fullName evidence="6">Putative transcriptional regulator</fullName>
    </submittedName>
</protein>
<keyword evidence="2" id="KW-0238">DNA-binding</keyword>
<evidence type="ECO:0000259" key="5">
    <source>
        <dbReference type="PROSITE" id="PS50943"/>
    </source>
</evidence>
<evidence type="ECO:0000256" key="2">
    <source>
        <dbReference type="ARBA" id="ARBA00023125"/>
    </source>
</evidence>
<evidence type="ECO:0000256" key="4">
    <source>
        <dbReference type="SAM" id="MobiDB-lite"/>
    </source>
</evidence>
<dbReference type="GO" id="GO:0003677">
    <property type="term" value="F:DNA binding"/>
    <property type="evidence" value="ECO:0007669"/>
    <property type="project" value="UniProtKB-KW"/>
</dbReference>
<dbReference type="InterPro" id="IPR001387">
    <property type="entry name" value="Cro/C1-type_HTH"/>
</dbReference>
<dbReference type="InterPro" id="IPR010982">
    <property type="entry name" value="Lambda_DNA-bd_dom_sf"/>
</dbReference>
<keyword evidence="1" id="KW-0805">Transcription regulation</keyword>
<name>A0A3N1M9D3_9PROT</name>
<evidence type="ECO:0000256" key="3">
    <source>
        <dbReference type="ARBA" id="ARBA00023163"/>
    </source>
</evidence>
<reference evidence="6 7" key="1">
    <citation type="submission" date="2018-11" db="EMBL/GenBank/DDBJ databases">
        <title>Genomic Encyclopedia of Type Strains, Phase IV (KMG-IV): sequencing the most valuable type-strain genomes for metagenomic binning, comparative biology and taxonomic classification.</title>
        <authorList>
            <person name="Goeker M."/>
        </authorList>
    </citation>
    <scope>NUCLEOTIDE SEQUENCE [LARGE SCALE GENOMIC DNA]</scope>
    <source>
        <strain evidence="6 7">DSM 5900</strain>
    </source>
</reference>
<proteinExistence type="predicted"/>
<organism evidence="6 7">
    <name type="scientific">Stella humosa</name>
    <dbReference type="NCBI Taxonomy" id="94"/>
    <lineage>
        <taxon>Bacteria</taxon>
        <taxon>Pseudomonadati</taxon>
        <taxon>Pseudomonadota</taxon>
        <taxon>Alphaproteobacteria</taxon>
        <taxon>Rhodospirillales</taxon>
        <taxon>Stellaceae</taxon>
        <taxon>Stella</taxon>
    </lineage>
</organism>
<dbReference type="EMBL" id="RJKX01000013">
    <property type="protein sequence ID" value="ROP99838.1"/>
    <property type="molecule type" value="Genomic_DNA"/>
</dbReference>
<sequence length="132" mass="14241">MARGGRVIQRTLDEIKATPPNVDWDKLRATTEEEIARQAADDGEPPGGYEPQPFADLKVLRARLGMSQDSFAAAIGVPAGTIRNWEQGRTYPDPAAITLLRIIEGAPEVAFGVLGVKLGAARRRPGRPRKAA</sequence>
<dbReference type="Pfam" id="PF01381">
    <property type="entry name" value="HTH_3"/>
    <property type="match status" value="1"/>
</dbReference>
<dbReference type="SUPFAM" id="SSF47413">
    <property type="entry name" value="lambda repressor-like DNA-binding domains"/>
    <property type="match status" value="1"/>
</dbReference>
<dbReference type="AlphaFoldDB" id="A0A3N1M9D3"/>
<accession>A0A3N1M9D3</accession>
<dbReference type="PANTHER" id="PTHR36511:SF4">
    <property type="entry name" value="ANTITOXIN MQSA"/>
    <property type="match status" value="1"/>
</dbReference>
<comment type="caution">
    <text evidence="6">The sequence shown here is derived from an EMBL/GenBank/DDBJ whole genome shotgun (WGS) entry which is preliminary data.</text>
</comment>
<feature type="region of interest" description="Disordered" evidence="4">
    <location>
        <begin position="32"/>
        <end position="53"/>
    </location>
</feature>
<dbReference type="Gene3D" id="1.10.260.40">
    <property type="entry name" value="lambda repressor-like DNA-binding domains"/>
    <property type="match status" value="1"/>
</dbReference>
<evidence type="ECO:0000256" key="1">
    <source>
        <dbReference type="ARBA" id="ARBA00023015"/>
    </source>
</evidence>
<feature type="domain" description="HTH cro/C1-type" evidence="5">
    <location>
        <begin position="57"/>
        <end position="110"/>
    </location>
</feature>
<gene>
    <name evidence="6" type="ORF">EDC65_1627</name>
</gene>
<dbReference type="PANTHER" id="PTHR36511">
    <property type="entry name" value="MERR FAMILY BACTERIAL REGULATORY PROTEIN"/>
    <property type="match status" value="1"/>
</dbReference>
<dbReference type="PROSITE" id="PS50943">
    <property type="entry name" value="HTH_CROC1"/>
    <property type="match status" value="1"/>
</dbReference>
<dbReference type="Proteomes" id="UP000278222">
    <property type="component" value="Unassembled WGS sequence"/>
</dbReference>